<keyword evidence="2" id="KW-0812">Transmembrane</keyword>
<name>A0ABN1TX80_9ACTN</name>
<feature type="transmembrane region" description="Helical" evidence="2">
    <location>
        <begin position="32"/>
        <end position="49"/>
    </location>
</feature>
<feature type="region of interest" description="Disordered" evidence="1">
    <location>
        <begin position="59"/>
        <end position="79"/>
    </location>
</feature>
<keyword evidence="2" id="KW-0472">Membrane</keyword>
<keyword evidence="4" id="KW-1185">Reference proteome</keyword>
<feature type="region of interest" description="Disordered" evidence="1">
    <location>
        <begin position="1"/>
        <end position="28"/>
    </location>
</feature>
<comment type="caution">
    <text evidence="3">The sequence shown here is derived from an EMBL/GenBank/DDBJ whole genome shotgun (WGS) entry which is preliminary data.</text>
</comment>
<sequence>MTTQGEPDQTAAGHDGGTTAEPRRHGPGRRRTALWCALAVAAVAVGWVVSRPNPGDLIPGLGSTSGQSKKYQPAPGLASEQPLTEAQSFTAEHYFPGQHTVDQNGVQAHRTAAREGTDCTEILLDREKNPLKDTGCQAYVSVGYTNADQQVVSSVTVLRFADEQSAQKARQALADPAVLAFLTAESAAPAPSPTPSPTATGSPVAAVSGAASAPAGTTPSSPTATTPPPKPAGVARVEPVGHYLTVTVSRYTDQRTTLAPGDQTLDKATRALSYTARTPFLWM</sequence>
<keyword evidence="2" id="KW-1133">Transmembrane helix</keyword>
<organism evidence="3 4">
    <name type="scientific">Kitasatospora arboriphila</name>
    <dbReference type="NCBI Taxonomy" id="258052"/>
    <lineage>
        <taxon>Bacteria</taxon>
        <taxon>Bacillati</taxon>
        <taxon>Actinomycetota</taxon>
        <taxon>Actinomycetes</taxon>
        <taxon>Kitasatosporales</taxon>
        <taxon>Streptomycetaceae</taxon>
        <taxon>Kitasatospora</taxon>
    </lineage>
</organism>
<dbReference type="EMBL" id="BAAALD010000069">
    <property type="protein sequence ID" value="GAA1107180.1"/>
    <property type="molecule type" value="Genomic_DNA"/>
</dbReference>
<reference evidence="3 4" key="1">
    <citation type="journal article" date="2019" name="Int. J. Syst. Evol. Microbiol.">
        <title>The Global Catalogue of Microorganisms (GCM) 10K type strain sequencing project: providing services to taxonomists for standard genome sequencing and annotation.</title>
        <authorList>
            <consortium name="The Broad Institute Genomics Platform"/>
            <consortium name="The Broad Institute Genome Sequencing Center for Infectious Disease"/>
            <person name="Wu L."/>
            <person name="Ma J."/>
        </authorList>
    </citation>
    <scope>NUCLEOTIDE SEQUENCE [LARGE SCALE GENOMIC DNA]</scope>
    <source>
        <strain evidence="3 4">JCM 13002</strain>
    </source>
</reference>
<evidence type="ECO:0000313" key="3">
    <source>
        <dbReference type="EMBL" id="GAA1107180.1"/>
    </source>
</evidence>
<evidence type="ECO:0008006" key="5">
    <source>
        <dbReference type="Google" id="ProtNLM"/>
    </source>
</evidence>
<dbReference type="Proteomes" id="UP001499987">
    <property type="component" value="Unassembled WGS sequence"/>
</dbReference>
<feature type="region of interest" description="Disordered" evidence="1">
    <location>
        <begin position="187"/>
        <end position="235"/>
    </location>
</feature>
<evidence type="ECO:0000256" key="1">
    <source>
        <dbReference type="SAM" id="MobiDB-lite"/>
    </source>
</evidence>
<proteinExistence type="predicted"/>
<accession>A0ABN1TX80</accession>
<feature type="compositionally biased region" description="Low complexity" evidence="1">
    <location>
        <begin position="197"/>
        <end position="224"/>
    </location>
</feature>
<dbReference type="RefSeq" id="WP_344626515.1">
    <property type="nucleotide sequence ID" value="NZ_BAAALD010000069.1"/>
</dbReference>
<evidence type="ECO:0000256" key="2">
    <source>
        <dbReference type="SAM" id="Phobius"/>
    </source>
</evidence>
<gene>
    <name evidence="3" type="ORF">GCM10009663_56450</name>
</gene>
<evidence type="ECO:0000313" key="4">
    <source>
        <dbReference type="Proteomes" id="UP001499987"/>
    </source>
</evidence>
<protein>
    <recommendedName>
        <fullName evidence="5">DUF3558 domain-containing protein</fullName>
    </recommendedName>
</protein>